<dbReference type="Gene3D" id="3.60.10.10">
    <property type="entry name" value="Endonuclease/exonuclease/phosphatase"/>
    <property type="match status" value="1"/>
</dbReference>
<dbReference type="GO" id="GO:0003824">
    <property type="term" value="F:catalytic activity"/>
    <property type="evidence" value="ECO:0007669"/>
    <property type="project" value="InterPro"/>
</dbReference>
<dbReference type="Pfam" id="PF14529">
    <property type="entry name" value="Exo_endo_phos_2"/>
    <property type="match status" value="1"/>
</dbReference>
<evidence type="ECO:0000259" key="1">
    <source>
        <dbReference type="Pfam" id="PF14529"/>
    </source>
</evidence>
<dbReference type="AlphaFoldDB" id="A0AAW0ZWD4"/>
<dbReference type="EMBL" id="JAWNGG020000103">
    <property type="protein sequence ID" value="KAK9301907.1"/>
    <property type="molecule type" value="Genomic_DNA"/>
</dbReference>
<name>A0AAW0ZWD4_9HYME</name>
<sequence length="153" mass="17046">MSSRALFFSPITHRAGAQDFMIQTLAEWGVGLTVIAEPYRDIDGSDMISDTIHTVAIYRTGKIASPPAVCSHSWAWICSGGMGRYLCHRGVYALPLPLASWPLDMFDNMLLELGNNLQSLPNQSHIIIMGDFNAESTLWSSSRTDPRERLFIE</sequence>
<dbReference type="SUPFAM" id="SSF56219">
    <property type="entry name" value="DNase I-like"/>
    <property type="match status" value="1"/>
</dbReference>
<dbReference type="Proteomes" id="UP001432146">
    <property type="component" value="Unassembled WGS sequence"/>
</dbReference>
<keyword evidence="3" id="KW-1185">Reference proteome</keyword>
<dbReference type="InterPro" id="IPR005135">
    <property type="entry name" value="Endo/exonuclease/phosphatase"/>
</dbReference>
<evidence type="ECO:0000313" key="3">
    <source>
        <dbReference type="Proteomes" id="UP001432146"/>
    </source>
</evidence>
<gene>
    <name evidence="2" type="ORF">QLX08_005905</name>
</gene>
<dbReference type="InterPro" id="IPR036691">
    <property type="entry name" value="Endo/exonu/phosph_ase_sf"/>
</dbReference>
<proteinExistence type="predicted"/>
<accession>A0AAW0ZWD4</accession>
<reference evidence="2 3" key="1">
    <citation type="submission" date="2024-05" db="EMBL/GenBank/DDBJ databases">
        <title>The nuclear and mitochondrial genome assemblies of Tetragonisca angustula (Apidae: Meliponini), a tiny yet remarkable pollinator in the Neotropics.</title>
        <authorList>
            <person name="Ferrari R."/>
            <person name="Ricardo P.C."/>
            <person name="Dias F.C."/>
            <person name="Araujo N.S."/>
            <person name="Soares D.O."/>
            <person name="Zhou Q.-S."/>
            <person name="Zhu C.-D."/>
            <person name="Coutinho L."/>
            <person name="Airas M.C."/>
            <person name="Batista T.M."/>
        </authorList>
    </citation>
    <scope>NUCLEOTIDE SEQUENCE [LARGE SCALE GENOMIC DNA]</scope>
    <source>
        <strain evidence="2">ASF017062</strain>
        <tissue evidence="2">Abdomen</tissue>
    </source>
</reference>
<protein>
    <recommendedName>
        <fullName evidence="1">Endonuclease/exonuclease/phosphatase domain-containing protein</fullName>
    </recommendedName>
</protein>
<feature type="domain" description="Endonuclease/exonuclease/phosphatase" evidence="1">
    <location>
        <begin position="106"/>
        <end position="152"/>
    </location>
</feature>
<organism evidence="2 3">
    <name type="scientific">Tetragonisca angustula</name>
    <dbReference type="NCBI Taxonomy" id="166442"/>
    <lineage>
        <taxon>Eukaryota</taxon>
        <taxon>Metazoa</taxon>
        <taxon>Ecdysozoa</taxon>
        <taxon>Arthropoda</taxon>
        <taxon>Hexapoda</taxon>
        <taxon>Insecta</taxon>
        <taxon>Pterygota</taxon>
        <taxon>Neoptera</taxon>
        <taxon>Endopterygota</taxon>
        <taxon>Hymenoptera</taxon>
        <taxon>Apocrita</taxon>
        <taxon>Aculeata</taxon>
        <taxon>Apoidea</taxon>
        <taxon>Anthophila</taxon>
        <taxon>Apidae</taxon>
        <taxon>Tetragonisca</taxon>
    </lineage>
</organism>
<evidence type="ECO:0000313" key="2">
    <source>
        <dbReference type="EMBL" id="KAK9301907.1"/>
    </source>
</evidence>
<comment type="caution">
    <text evidence="2">The sequence shown here is derived from an EMBL/GenBank/DDBJ whole genome shotgun (WGS) entry which is preliminary data.</text>
</comment>